<dbReference type="VEuPathDB" id="TriTrypDB:TCDM_07320"/>
<dbReference type="VEuPathDB" id="TriTrypDB:C4B63_20g346"/>
<dbReference type="VEuPathDB" id="TriTrypDB:TcCLB.507485.70"/>
<accession>A0A2V2X7U9</accession>
<evidence type="ECO:0000313" key="6">
    <source>
        <dbReference type="Proteomes" id="UP000246078"/>
    </source>
</evidence>
<dbReference type="VEuPathDB" id="TriTrypDB:TcCL_ESM03196"/>
<dbReference type="VEuPathDB" id="TriTrypDB:BCY84_03334"/>
<dbReference type="VEuPathDB" id="TriTrypDB:TcCLB.507159.20"/>
<dbReference type="VEuPathDB" id="TriTrypDB:C3747_25g214"/>
<evidence type="ECO:0000313" key="7">
    <source>
        <dbReference type="Proteomes" id="UP000583944"/>
    </source>
</evidence>
<comment type="caution">
    <text evidence="5">The sequence shown here is derived from an EMBL/GenBank/DDBJ whole genome shotgun (WGS) entry which is preliminary data.</text>
</comment>
<dbReference type="EMBL" id="JABDHM010000101">
    <property type="protein sequence ID" value="KAF5218308.1"/>
    <property type="molecule type" value="Genomic_DNA"/>
</dbReference>
<evidence type="ECO:0000256" key="2">
    <source>
        <dbReference type="SAM" id="MobiDB-lite"/>
    </source>
</evidence>
<dbReference type="VEuPathDB" id="TriTrypDB:TcBrA4_0122050"/>
<gene>
    <name evidence="5" type="ORF">C3747_25g214</name>
    <name evidence="4" type="ORF">ECC02_008808</name>
    <name evidence="3" type="ORF">ECC02_012184</name>
</gene>
<reference evidence="3" key="3">
    <citation type="submission" date="2020-04" db="EMBL/GenBank/DDBJ databases">
        <authorList>
            <person name="Diaz Viraque F."/>
        </authorList>
    </citation>
    <scope>NUCLEOTIDE SEQUENCE</scope>
    <source>
        <strain evidence="3">Berenice</strain>
    </source>
</reference>
<evidence type="ECO:0000313" key="3">
    <source>
        <dbReference type="EMBL" id="KAF5215141.1"/>
    </source>
</evidence>
<feature type="region of interest" description="Disordered" evidence="2">
    <location>
        <begin position="144"/>
        <end position="164"/>
    </location>
</feature>
<dbReference type="VEuPathDB" id="TriTrypDB:ECC02_008808"/>
<dbReference type="SMR" id="A0A2V2X7U9"/>
<evidence type="ECO:0000256" key="1">
    <source>
        <dbReference type="SAM" id="Coils"/>
    </source>
</evidence>
<feature type="compositionally biased region" description="Pro residues" evidence="2">
    <location>
        <begin position="150"/>
        <end position="164"/>
    </location>
</feature>
<dbReference type="OrthoDB" id="247593at2759"/>
<sequence length="466" mass="51129">MSTPAAFLSSPASLRSRCEEILCDLVETQQGLGREWKNVQPCVLRASQLLLQQAQQQDERLEKLEDKMNQVLSALEVIANDCRLKEQRYHMDRGTTETALQELQHSSQQLHDALEMERRANQQFHEGVLYPGLADLQQQIDRISSGVHPSVPPSQPPPPPPPPLPAAVVEGKIDIDPKSGVEDSALKEMVREVRLLRNQWQQFLQQSRSAMPVSRQLVEKGPRMDVTTRAKSGGALLSMMYPGVDCSVARWHWRGGHVSSPMLSPDSPIPWSTLHVRKTTTGEWLSVGATPDGTTVHSELSKGAGLPFLWRPQRPSVIELIKGGIYRVTVCLLSSCSCLSSAKSPGGGRHVVTSALPSVSLRVNQKTVFSFFSGGSTRYTVQRAADTSRRTASARPTSNNRTATSCQACAFPRRLCECGESVICTTSNFVDFLRLPAGLCVSVHCHDSPDTNATHEALLEVELVAG</sequence>
<dbReference type="EMBL" id="JABDHM010000363">
    <property type="protein sequence ID" value="KAF5215141.1"/>
    <property type="molecule type" value="Genomic_DNA"/>
</dbReference>
<name>A0A2V2X7U9_TRYCR</name>
<dbReference type="Proteomes" id="UP000246078">
    <property type="component" value="Unassembled WGS sequence"/>
</dbReference>
<organism evidence="5 6">
    <name type="scientific">Trypanosoma cruzi</name>
    <dbReference type="NCBI Taxonomy" id="5693"/>
    <lineage>
        <taxon>Eukaryota</taxon>
        <taxon>Discoba</taxon>
        <taxon>Euglenozoa</taxon>
        <taxon>Kinetoplastea</taxon>
        <taxon>Metakinetoplastina</taxon>
        <taxon>Trypanosomatida</taxon>
        <taxon>Trypanosomatidae</taxon>
        <taxon>Trypanosoma</taxon>
        <taxon>Schizotrypanum</taxon>
    </lineage>
</organism>
<reference evidence="3 7" key="2">
    <citation type="journal article" date="2019" name="Genome Biol. Evol.">
        <title>Nanopore Sequencing Significantly Improves Genome Assembly of the Protozoan Parasite Trypanosoma cruzi.</title>
        <authorList>
            <person name="Diaz-Viraque F."/>
            <person name="Pita S."/>
            <person name="Greif G."/>
            <person name="de Souza R.C.M."/>
            <person name="Iraola G."/>
            <person name="Robello C."/>
        </authorList>
    </citation>
    <scope>NUCLEOTIDE SEQUENCE [LARGE SCALE GENOMIC DNA]</scope>
    <source>
        <strain evidence="3 7">Berenice</strain>
    </source>
</reference>
<dbReference type="VEuPathDB" id="TriTrypDB:TcG_05497"/>
<dbReference type="VEuPathDB" id="TriTrypDB:Tc_MARK_2661"/>
<dbReference type="Proteomes" id="UP000583944">
    <property type="component" value="Unassembled WGS sequence"/>
</dbReference>
<dbReference type="VEuPathDB" id="TriTrypDB:ECC02_012184"/>
<dbReference type="OMA" id="FDGRTDC"/>
<dbReference type="VEuPathDB" id="TriTrypDB:TCSYLVIO_003965"/>
<proteinExistence type="predicted"/>
<protein>
    <submittedName>
        <fullName evidence="5">Uncharacterized protein</fullName>
    </submittedName>
</protein>
<dbReference type="EMBL" id="PRFC01000025">
    <property type="protein sequence ID" value="PWV16183.1"/>
    <property type="molecule type" value="Genomic_DNA"/>
</dbReference>
<evidence type="ECO:0000313" key="5">
    <source>
        <dbReference type="EMBL" id="PWV16183.1"/>
    </source>
</evidence>
<feature type="coiled-coil region" evidence="1">
    <location>
        <begin position="44"/>
        <end position="81"/>
    </location>
</feature>
<dbReference type="AlphaFoldDB" id="A0A2V2X7U9"/>
<evidence type="ECO:0000313" key="4">
    <source>
        <dbReference type="EMBL" id="KAF5218308.1"/>
    </source>
</evidence>
<keyword evidence="1" id="KW-0175">Coiled coil</keyword>
<reference evidence="5 6" key="1">
    <citation type="journal article" date="2018" name="Microb. Genom.">
        <title>Expanding an expanded genome: long-read sequencing of Trypanosoma cruzi.</title>
        <authorList>
            <person name="Berna L."/>
            <person name="Rodriguez M."/>
            <person name="Chiribao M.L."/>
            <person name="Parodi-Talice A."/>
            <person name="Pita S."/>
            <person name="Rijo G."/>
            <person name="Alvarez-Valin F."/>
            <person name="Robello C."/>
        </authorList>
    </citation>
    <scope>NUCLEOTIDE SEQUENCE [LARGE SCALE GENOMIC DNA]</scope>
    <source>
        <strain evidence="5 6">TCC</strain>
    </source>
</reference>